<organism evidence="2 3">
    <name type="scientific">Suillus luteus UH-Slu-Lm8-n1</name>
    <dbReference type="NCBI Taxonomy" id="930992"/>
    <lineage>
        <taxon>Eukaryota</taxon>
        <taxon>Fungi</taxon>
        <taxon>Dikarya</taxon>
        <taxon>Basidiomycota</taxon>
        <taxon>Agaricomycotina</taxon>
        <taxon>Agaricomycetes</taxon>
        <taxon>Agaricomycetidae</taxon>
        <taxon>Boletales</taxon>
        <taxon>Suillineae</taxon>
        <taxon>Suillaceae</taxon>
        <taxon>Suillus</taxon>
    </lineage>
</organism>
<dbReference type="EMBL" id="KN835180">
    <property type="protein sequence ID" value="KIK44991.1"/>
    <property type="molecule type" value="Genomic_DNA"/>
</dbReference>
<sequence>MYHQPDQMGQWPIPGPSQHGNHPYPPMRKRKAVDPDDAPPSKKRAVQPRVDDIQHHAQGLGQQALPFYPTTSPVAQTYYYPHTQQGLWQQPPPPVVAAQESAVKRGKRKAVELDDARLFHQNIIPINGSISRGSSSNIGESSSKTQEEAVAQVPCEASTSKKTL</sequence>
<feature type="compositionally biased region" description="Low complexity" evidence="1">
    <location>
        <begin position="129"/>
        <end position="143"/>
    </location>
</feature>
<feature type="region of interest" description="Disordered" evidence="1">
    <location>
        <begin position="1"/>
        <end position="49"/>
    </location>
</feature>
<dbReference type="AlphaFoldDB" id="A0A0D0ATF9"/>
<name>A0A0D0ATF9_9AGAM</name>
<dbReference type="Proteomes" id="UP000054485">
    <property type="component" value="Unassembled WGS sequence"/>
</dbReference>
<proteinExistence type="predicted"/>
<evidence type="ECO:0000256" key="1">
    <source>
        <dbReference type="SAM" id="MobiDB-lite"/>
    </source>
</evidence>
<reference evidence="2 3" key="1">
    <citation type="submission" date="2014-04" db="EMBL/GenBank/DDBJ databases">
        <authorList>
            <consortium name="DOE Joint Genome Institute"/>
            <person name="Kuo A."/>
            <person name="Ruytinx J."/>
            <person name="Rineau F."/>
            <person name="Colpaert J."/>
            <person name="Kohler A."/>
            <person name="Nagy L.G."/>
            <person name="Floudas D."/>
            <person name="Copeland A."/>
            <person name="Barry K.W."/>
            <person name="Cichocki N."/>
            <person name="Veneault-Fourrey C."/>
            <person name="LaButti K."/>
            <person name="Lindquist E.A."/>
            <person name="Lipzen A."/>
            <person name="Lundell T."/>
            <person name="Morin E."/>
            <person name="Murat C."/>
            <person name="Sun H."/>
            <person name="Tunlid A."/>
            <person name="Henrissat B."/>
            <person name="Grigoriev I.V."/>
            <person name="Hibbett D.S."/>
            <person name="Martin F."/>
            <person name="Nordberg H.P."/>
            <person name="Cantor M.N."/>
            <person name="Hua S.X."/>
        </authorList>
    </citation>
    <scope>NUCLEOTIDE SEQUENCE [LARGE SCALE GENOMIC DNA]</scope>
    <source>
        <strain evidence="2 3">UH-Slu-Lm8-n1</strain>
    </source>
</reference>
<dbReference type="InParanoid" id="A0A0D0ATF9"/>
<reference evidence="3" key="2">
    <citation type="submission" date="2015-01" db="EMBL/GenBank/DDBJ databases">
        <title>Evolutionary Origins and Diversification of the Mycorrhizal Mutualists.</title>
        <authorList>
            <consortium name="DOE Joint Genome Institute"/>
            <consortium name="Mycorrhizal Genomics Consortium"/>
            <person name="Kohler A."/>
            <person name="Kuo A."/>
            <person name="Nagy L.G."/>
            <person name="Floudas D."/>
            <person name="Copeland A."/>
            <person name="Barry K.W."/>
            <person name="Cichocki N."/>
            <person name="Veneault-Fourrey C."/>
            <person name="LaButti K."/>
            <person name="Lindquist E.A."/>
            <person name="Lipzen A."/>
            <person name="Lundell T."/>
            <person name="Morin E."/>
            <person name="Murat C."/>
            <person name="Riley R."/>
            <person name="Ohm R."/>
            <person name="Sun H."/>
            <person name="Tunlid A."/>
            <person name="Henrissat B."/>
            <person name="Grigoriev I.V."/>
            <person name="Hibbett D.S."/>
            <person name="Martin F."/>
        </authorList>
    </citation>
    <scope>NUCLEOTIDE SEQUENCE [LARGE SCALE GENOMIC DNA]</scope>
    <source>
        <strain evidence="3">UH-Slu-Lm8-n1</strain>
    </source>
</reference>
<accession>A0A0D0ATF9</accession>
<protein>
    <submittedName>
        <fullName evidence="2">Uncharacterized protein</fullName>
    </submittedName>
</protein>
<feature type="non-terminal residue" evidence="2">
    <location>
        <position position="164"/>
    </location>
</feature>
<evidence type="ECO:0000313" key="3">
    <source>
        <dbReference type="Proteomes" id="UP000054485"/>
    </source>
</evidence>
<evidence type="ECO:0000313" key="2">
    <source>
        <dbReference type="EMBL" id="KIK44991.1"/>
    </source>
</evidence>
<keyword evidence="3" id="KW-1185">Reference proteome</keyword>
<gene>
    <name evidence="2" type="ORF">CY34DRAFT_802069</name>
</gene>
<feature type="region of interest" description="Disordered" evidence="1">
    <location>
        <begin position="129"/>
        <end position="164"/>
    </location>
</feature>
<dbReference type="HOGENOM" id="CLU_1623008_0_0_1"/>